<dbReference type="PANTHER" id="PTHR30537">
    <property type="entry name" value="HTH-TYPE TRANSCRIPTIONAL REGULATOR"/>
    <property type="match status" value="1"/>
</dbReference>
<dbReference type="Pfam" id="PF00126">
    <property type="entry name" value="HTH_1"/>
    <property type="match status" value="1"/>
</dbReference>
<comment type="similarity">
    <text evidence="1">Belongs to the LysR transcriptional regulatory family.</text>
</comment>
<feature type="domain" description="HTH lysR-type" evidence="2">
    <location>
        <begin position="6"/>
        <end position="63"/>
    </location>
</feature>
<dbReference type="PROSITE" id="PS50931">
    <property type="entry name" value="HTH_LYSR"/>
    <property type="match status" value="1"/>
</dbReference>
<dbReference type="PRINTS" id="PR00039">
    <property type="entry name" value="HTHLYSR"/>
</dbReference>
<evidence type="ECO:0000313" key="3">
    <source>
        <dbReference type="EMBL" id="WWR47898.1"/>
    </source>
</evidence>
<keyword evidence="4" id="KW-1185">Reference proteome</keyword>
<evidence type="ECO:0000313" key="4">
    <source>
        <dbReference type="Proteomes" id="UP001364156"/>
    </source>
</evidence>
<name>A0ABZ2HQI5_9RHOB</name>
<accession>A0ABZ2HQI5</accession>
<sequence>MTYRFPSLNGLKAFEAAARHLSFKAAAGELGVTPGAVSQQVKRLEASLGISLFRRLPQGLLLTREGAAYLPSISEAFDTLTDATEKIAPALNGRKLSVGISKTLIPHIPANWHRQSDALSAYVRDTCVSDDVELIWSNALDALLLDFPTQHGGLSEQSVSCGARYGGQTIYFVTRPGLAKCRQSRAMLEELTA</sequence>
<proteinExistence type="inferred from homology"/>
<reference evidence="3 4" key="1">
    <citation type="submission" date="2023-10" db="EMBL/GenBank/DDBJ databases">
        <title>Roseovarius strain S88 nov., isolated from a marine algae.</title>
        <authorList>
            <person name="Lee M.W."/>
            <person name="Lee J.K."/>
            <person name="Kim J.M."/>
            <person name="Choi D.G."/>
            <person name="Baek J.H."/>
            <person name="Bayburt H."/>
            <person name="Jung J.J."/>
            <person name="Han D.M."/>
            <person name="Jeon C.O."/>
        </authorList>
    </citation>
    <scope>NUCLEOTIDE SEQUENCE [LARGE SCALE GENOMIC DNA]</scope>
    <source>
        <strain evidence="3 4">S88</strain>
    </source>
</reference>
<protein>
    <submittedName>
        <fullName evidence="3">LysR family transcriptional regulator</fullName>
    </submittedName>
</protein>
<evidence type="ECO:0000259" key="2">
    <source>
        <dbReference type="PROSITE" id="PS50931"/>
    </source>
</evidence>
<organism evidence="3 4">
    <name type="scientific">Roseovarius phycicola</name>
    <dbReference type="NCBI Taxonomy" id="3080976"/>
    <lineage>
        <taxon>Bacteria</taxon>
        <taxon>Pseudomonadati</taxon>
        <taxon>Pseudomonadota</taxon>
        <taxon>Alphaproteobacteria</taxon>
        <taxon>Rhodobacterales</taxon>
        <taxon>Roseobacteraceae</taxon>
        <taxon>Roseovarius</taxon>
    </lineage>
</organism>
<dbReference type="Gene3D" id="1.10.10.10">
    <property type="entry name" value="Winged helix-like DNA-binding domain superfamily/Winged helix DNA-binding domain"/>
    <property type="match status" value="1"/>
</dbReference>
<dbReference type="InterPro" id="IPR036390">
    <property type="entry name" value="WH_DNA-bd_sf"/>
</dbReference>
<dbReference type="InterPro" id="IPR036388">
    <property type="entry name" value="WH-like_DNA-bd_sf"/>
</dbReference>
<gene>
    <name evidence="3" type="ORF">RZ517_06930</name>
</gene>
<dbReference type="InterPro" id="IPR058163">
    <property type="entry name" value="LysR-type_TF_proteobact-type"/>
</dbReference>
<dbReference type="PANTHER" id="PTHR30537:SF74">
    <property type="entry name" value="HTH-TYPE TRANSCRIPTIONAL REGULATOR TRPI"/>
    <property type="match status" value="1"/>
</dbReference>
<dbReference type="EMBL" id="CP146069">
    <property type="protein sequence ID" value="WWR47898.1"/>
    <property type="molecule type" value="Genomic_DNA"/>
</dbReference>
<evidence type="ECO:0000256" key="1">
    <source>
        <dbReference type="ARBA" id="ARBA00009437"/>
    </source>
</evidence>
<dbReference type="SUPFAM" id="SSF46785">
    <property type="entry name" value="Winged helix' DNA-binding domain"/>
    <property type="match status" value="1"/>
</dbReference>
<dbReference type="InterPro" id="IPR000847">
    <property type="entry name" value="LysR_HTH_N"/>
</dbReference>
<dbReference type="Proteomes" id="UP001364156">
    <property type="component" value="Chromosome"/>
</dbReference>
<dbReference type="RefSeq" id="WP_338550728.1">
    <property type="nucleotide sequence ID" value="NZ_CP146069.1"/>
</dbReference>